<sequence length="62" mass="6758">MPTEQGRLARRPPVRNCPPPRHEDFLVPSPEIKTVGRGALASGQVPMEVDEDMITAALHVEG</sequence>
<evidence type="ECO:0000256" key="1">
    <source>
        <dbReference type="SAM" id="MobiDB-lite"/>
    </source>
</evidence>
<protein>
    <submittedName>
        <fullName evidence="2">Uncharacterized protein</fullName>
    </submittedName>
</protein>
<dbReference type="Proteomes" id="UP000320876">
    <property type="component" value="Unassembled WGS sequence"/>
</dbReference>
<comment type="caution">
    <text evidence="2">The sequence shown here is derived from an EMBL/GenBank/DDBJ whole genome shotgun (WGS) entry which is preliminary data.</text>
</comment>
<reference evidence="2 3" key="1">
    <citation type="submission" date="2019-06" db="EMBL/GenBank/DDBJ databases">
        <title>Sequencing the genomes of 1000 actinobacteria strains.</title>
        <authorList>
            <person name="Klenk H.-P."/>
        </authorList>
    </citation>
    <scope>NUCLEOTIDE SEQUENCE [LARGE SCALE GENOMIC DNA]</scope>
    <source>
        <strain evidence="2 3">DSM 45679</strain>
    </source>
</reference>
<gene>
    <name evidence="2" type="ORF">FB471_1288</name>
</gene>
<organism evidence="2 3">
    <name type="scientific">Amycolatopsis cihanbeyliensis</name>
    <dbReference type="NCBI Taxonomy" id="1128664"/>
    <lineage>
        <taxon>Bacteria</taxon>
        <taxon>Bacillati</taxon>
        <taxon>Actinomycetota</taxon>
        <taxon>Actinomycetes</taxon>
        <taxon>Pseudonocardiales</taxon>
        <taxon>Pseudonocardiaceae</taxon>
        <taxon>Amycolatopsis</taxon>
    </lineage>
</organism>
<name>A0A542DET8_AMYCI</name>
<evidence type="ECO:0000313" key="3">
    <source>
        <dbReference type="Proteomes" id="UP000320876"/>
    </source>
</evidence>
<evidence type="ECO:0000313" key="2">
    <source>
        <dbReference type="EMBL" id="TQJ01595.1"/>
    </source>
</evidence>
<keyword evidence="3" id="KW-1185">Reference proteome</keyword>
<dbReference type="EMBL" id="VFML01000001">
    <property type="protein sequence ID" value="TQJ01595.1"/>
    <property type="molecule type" value="Genomic_DNA"/>
</dbReference>
<dbReference type="RefSeq" id="WP_141996433.1">
    <property type="nucleotide sequence ID" value="NZ_VFML01000001.1"/>
</dbReference>
<accession>A0A542DET8</accession>
<proteinExistence type="predicted"/>
<feature type="region of interest" description="Disordered" evidence="1">
    <location>
        <begin position="1"/>
        <end position="27"/>
    </location>
</feature>
<dbReference type="AlphaFoldDB" id="A0A542DET8"/>